<reference evidence="1" key="1">
    <citation type="submission" date="2018-06" db="EMBL/GenBank/DDBJ databases">
        <authorList>
            <person name="Zhirakovskaya E."/>
        </authorList>
    </citation>
    <scope>NUCLEOTIDE SEQUENCE</scope>
</reference>
<accession>A0A3B0WWS8</accession>
<protein>
    <submittedName>
        <fullName evidence="1">Uncharacterized protein</fullName>
    </submittedName>
</protein>
<dbReference type="AlphaFoldDB" id="A0A3B0WWS8"/>
<sequence length="228" mass="25657">MNTEMLFSARAGRHERMLKRQFDNPLFGEVHIEPFDIQQARKQDAKEVELFVDAFRSLVQEVAGLEPGSEVDIVLRLKESLDKTYEASAGLAGDQDEVREMIKRLLGIMMQSMYKAVGNDAQGISKLEMEEQAREAHFALLEKPLIADLLSPESLISETLLVPCLLSESAEAAALAVQLFEPEQQQLIYQQAAELIRPLDSRHSRVQQAEQRMQEMVALMTPANLHPG</sequence>
<evidence type="ECO:0000313" key="1">
    <source>
        <dbReference type="EMBL" id="VAW60488.1"/>
    </source>
</evidence>
<name>A0A3B0WWS8_9ZZZZ</name>
<dbReference type="EMBL" id="UOFG01000126">
    <property type="protein sequence ID" value="VAW60488.1"/>
    <property type="molecule type" value="Genomic_DNA"/>
</dbReference>
<gene>
    <name evidence="1" type="ORF">MNBD_GAMMA11-452</name>
</gene>
<organism evidence="1">
    <name type="scientific">hydrothermal vent metagenome</name>
    <dbReference type="NCBI Taxonomy" id="652676"/>
    <lineage>
        <taxon>unclassified sequences</taxon>
        <taxon>metagenomes</taxon>
        <taxon>ecological metagenomes</taxon>
    </lineage>
</organism>
<proteinExistence type="predicted"/>